<proteinExistence type="predicted"/>
<feature type="region of interest" description="Disordered" evidence="1">
    <location>
        <begin position="98"/>
        <end position="152"/>
    </location>
</feature>
<evidence type="ECO:0000313" key="3">
    <source>
        <dbReference type="Proteomes" id="UP001150942"/>
    </source>
</evidence>
<organism evidence="2 3">
    <name type="scientific">Penicillium cf. viridicatum</name>
    <dbReference type="NCBI Taxonomy" id="2972119"/>
    <lineage>
        <taxon>Eukaryota</taxon>
        <taxon>Fungi</taxon>
        <taxon>Dikarya</taxon>
        <taxon>Ascomycota</taxon>
        <taxon>Pezizomycotina</taxon>
        <taxon>Eurotiomycetes</taxon>
        <taxon>Eurotiomycetidae</taxon>
        <taxon>Eurotiales</taxon>
        <taxon>Aspergillaceae</taxon>
        <taxon>Penicillium</taxon>
    </lineage>
</organism>
<dbReference type="Proteomes" id="UP001150942">
    <property type="component" value="Unassembled WGS sequence"/>
</dbReference>
<comment type="caution">
    <text evidence="2">The sequence shown here is derived from an EMBL/GenBank/DDBJ whole genome shotgun (WGS) entry which is preliminary data.</text>
</comment>
<reference evidence="2" key="1">
    <citation type="submission" date="2022-11" db="EMBL/GenBank/DDBJ databases">
        <authorList>
            <person name="Petersen C."/>
        </authorList>
    </citation>
    <scope>NUCLEOTIDE SEQUENCE</scope>
    <source>
        <strain evidence="2">IBT 20477</strain>
    </source>
</reference>
<evidence type="ECO:0008006" key="4">
    <source>
        <dbReference type="Google" id="ProtNLM"/>
    </source>
</evidence>
<name>A0A9W9M8L3_9EURO</name>
<accession>A0A9W9M8L3</accession>
<dbReference type="EMBL" id="JAPQKQ010000006">
    <property type="protein sequence ID" value="KAJ5193315.1"/>
    <property type="molecule type" value="Genomic_DNA"/>
</dbReference>
<protein>
    <recommendedName>
        <fullName evidence="4">SWI5-dependent HO expression protein 3</fullName>
    </recommendedName>
</protein>
<evidence type="ECO:0000313" key="2">
    <source>
        <dbReference type="EMBL" id="KAJ5193315.1"/>
    </source>
</evidence>
<gene>
    <name evidence="2" type="ORF">N7449_009457</name>
</gene>
<dbReference type="AlphaFoldDB" id="A0A9W9M8L3"/>
<feature type="compositionally biased region" description="Basic and acidic residues" evidence="1">
    <location>
        <begin position="228"/>
        <end position="239"/>
    </location>
</feature>
<sequence>MNKRNHKTTTSHLAQLASNTGMSLSLHRSTGFCSHLVLPIWFLMTGAGGHHGGFKRVMKRLSPSKNLIPIAADPPIRAEAPQVNLPHVDTQLNMHQHNGFLDDESTPEGQNGYNRASSSPSNPPNPSANPTETNNSDAPTSEWSAVGHAAATGKSGRVIHNLQEEIARLTRECTLYKSRAEEYQRTNEAYKIQQQNMNERLRNLEQVNETNLNSIARKDRKLEELKTELQHERSKRQDAEMDANQTNHTMREERENHNREQARSLEIAKHHETQYEVLSSATKRDKAEFAKRINAIWAEFTTIANAQKTHIHSTERLEVLADQKNREFDTLKESYEKLLAQHSAYKEMKDNDFRETIESAKSNNDMIAGVLAQVKETETEMKWAIRLNESRKPSD</sequence>
<reference evidence="2" key="2">
    <citation type="journal article" date="2023" name="IMA Fungus">
        <title>Comparative genomic study of the Penicillium genus elucidates a diverse pangenome and 15 lateral gene transfer events.</title>
        <authorList>
            <person name="Petersen C."/>
            <person name="Sorensen T."/>
            <person name="Nielsen M.R."/>
            <person name="Sondergaard T.E."/>
            <person name="Sorensen J.L."/>
            <person name="Fitzpatrick D.A."/>
            <person name="Frisvad J.C."/>
            <person name="Nielsen K.L."/>
        </authorList>
    </citation>
    <scope>NUCLEOTIDE SEQUENCE</scope>
    <source>
        <strain evidence="2">IBT 20477</strain>
    </source>
</reference>
<feature type="region of interest" description="Disordered" evidence="1">
    <location>
        <begin position="228"/>
        <end position="257"/>
    </location>
</feature>
<keyword evidence="3" id="KW-1185">Reference proteome</keyword>
<dbReference type="OrthoDB" id="3918393at2759"/>
<evidence type="ECO:0000256" key="1">
    <source>
        <dbReference type="SAM" id="MobiDB-lite"/>
    </source>
</evidence>